<evidence type="ECO:0000256" key="3">
    <source>
        <dbReference type="ARBA" id="ARBA00022989"/>
    </source>
</evidence>
<feature type="transmembrane region" description="Helical" evidence="5">
    <location>
        <begin position="202"/>
        <end position="225"/>
    </location>
</feature>
<evidence type="ECO:0000256" key="2">
    <source>
        <dbReference type="ARBA" id="ARBA00022692"/>
    </source>
</evidence>
<dbReference type="Proteomes" id="UP001596547">
    <property type="component" value="Unassembled WGS sequence"/>
</dbReference>
<comment type="similarity">
    <text evidence="5">Belongs to the 4-toluene sulfonate uptake permease (TSUP) (TC 2.A.102) family.</text>
</comment>
<proteinExistence type="inferred from homology"/>
<organism evidence="6 7">
    <name type="scientific">Halomarina halobia</name>
    <dbReference type="NCBI Taxonomy" id="3033386"/>
    <lineage>
        <taxon>Archaea</taxon>
        <taxon>Methanobacteriati</taxon>
        <taxon>Methanobacteriota</taxon>
        <taxon>Stenosarchaea group</taxon>
        <taxon>Halobacteria</taxon>
        <taxon>Halobacteriales</taxon>
        <taxon>Natronomonadaceae</taxon>
        <taxon>Halomarina</taxon>
    </lineage>
</organism>
<protein>
    <recommendedName>
        <fullName evidence="5">Probable membrane transporter protein</fullName>
    </recommendedName>
</protein>
<dbReference type="PANTHER" id="PTHR43701">
    <property type="entry name" value="MEMBRANE TRANSPORTER PROTEIN MJ0441-RELATED"/>
    <property type="match status" value="1"/>
</dbReference>
<dbReference type="Pfam" id="PF01925">
    <property type="entry name" value="TauE"/>
    <property type="match status" value="1"/>
</dbReference>
<dbReference type="InterPro" id="IPR002781">
    <property type="entry name" value="TM_pro_TauE-like"/>
</dbReference>
<keyword evidence="3 5" id="KW-1133">Transmembrane helix</keyword>
<feature type="transmembrane region" description="Helical" evidence="5">
    <location>
        <begin position="34"/>
        <end position="51"/>
    </location>
</feature>
<sequence>MLFGFAVWDLLCIVLVSFSVCVLATALAIESAALFVPIILVVFPRLVPSFPTLTTNGAVGLTLVIMVFGQTSAVSGYWYRGQIDWQTARAILVLTIPFAVFARLISFLVPSSWLLALFAVFVLVLAVVVAVAHSTRWGSTRRAASAGSSAVAIRISAFDAIAFRVSGLFAGLVGFSVGEVSNTILNAKNGVPMQFSVGTSTLVLYLTLLAATLTNLGVVQFGVFSGQEVVVPWYVAGIIAPVVLVGGQVGAFFNSRLSEPTIAKAMIATYVLVGLVSLSRAWTLF</sequence>
<reference evidence="6 7" key="1">
    <citation type="journal article" date="2019" name="Int. J. Syst. Evol. Microbiol.">
        <title>The Global Catalogue of Microorganisms (GCM) 10K type strain sequencing project: providing services to taxonomists for standard genome sequencing and annotation.</title>
        <authorList>
            <consortium name="The Broad Institute Genomics Platform"/>
            <consortium name="The Broad Institute Genome Sequencing Center for Infectious Disease"/>
            <person name="Wu L."/>
            <person name="Ma J."/>
        </authorList>
    </citation>
    <scope>NUCLEOTIDE SEQUENCE [LARGE SCALE GENOMIC DNA]</scope>
    <source>
        <strain evidence="6 7">PSR21</strain>
    </source>
</reference>
<dbReference type="GeneID" id="79317825"/>
<dbReference type="InterPro" id="IPR051598">
    <property type="entry name" value="TSUP/Inactive_protease-like"/>
</dbReference>
<evidence type="ECO:0000256" key="4">
    <source>
        <dbReference type="ARBA" id="ARBA00023136"/>
    </source>
</evidence>
<feature type="transmembrane region" description="Helical" evidence="5">
    <location>
        <begin position="115"/>
        <end position="132"/>
    </location>
</feature>
<evidence type="ECO:0000256" key="5">
    <source>
        <dbReference type="RuleBase" id="RU363041"/>
    </source>
</evidence>
<dbReference type="AlphaFoldDB" id="A0ABD6AGM9"/>
<evidence type="ECO:0000313" key="7">
    <source>
        <dbReference type="Proteomes" id="UP001596547"/>
    </source>
</evidence>
<keyword evidence="2 5" id="KW-0812">Transmembrane</keyword>
<keyword evidence="4 5" id="KW-0472">Membrane</keyword>
<feature type="transmembrane region" description="Helical" evidence="5">
    <location>
        <begin position="231"/>
        <end position="253"/>
    </location>
</feature>
<comment type="subcellular location">
    <subcellularLocation>
        <location evidence="5">Cell membrane</location>
        <topology evidence="5">Multi-pass membrane protein</topology>
    </subcellularLocation>
    <subcellularLocation>
        <location evidence="1">Membrane</location>
        <topology evidence="1">Multi-pass membrane protein</topology>
    </subcellularLocation>
</comment>
<feature type="transmembrane region" description="Helical" evidence="5">
    <location>
        <begin position="265"/>
        <end position="283"/>
    </location>
</feature>
<feature type="transmembrane region" description="Helical" evidence="5">
    <location>
        <begin position="57"/>
        <end position="79"/>
    </location>
</feature>
<name>A0ABD6AGM9_9EURY</name>
<comment type="caution">
    <text evidence="6">The sequence shown here is derived from an EMBL/GenBank/DDBJ whole genome shotgun (WGS) entry which is preliminary data.</text>
</comment>
<evidence type="ECO:0000313" key="6">
    <source>
        <dbReference type="EMBL" id="MFC7318988.1"/>
    </source>
</evidence>
<accession>A0ABD6AGM9</accession>
<feature type="transmembrane region" description="Helical" evidence="5">
    <location>
        <begin position="91"/>
        <end position="109"/>
    </location>
</feature>
<keyword evidence="5" id="KW-1003">Cell membrane</keyword>
<evidence type="ECO:0000256" key="1">
    <source>
        <dbReference type="ARBA" id="ARBA00004141"/>
    </source>
</evidence>
<dbReference type="RefSeq" id="WP_276306174.1">
    <property type="nucleotide sequence ID" value="NZ_CP119993.1"/>
</dbReference>
<dbReference type="GO" id="GO:0005886">
    <property type="term" value="C:plasma membrane"/>
    <property type="evidence" value="ECO:0007669"/>
    <property type="project" value="UniProtKB-SubCell"/>
</dbReference>
<dbReference type="EMBL" id="JBHTBF010000003">
    <property type="protein sequence ID" value="MFC7318988.1"/>
    <property type="molecule type" value="Genomic_DNA"/>
</dbReference>
<keyword evidence="7" id="KW-1185">Reference proteome</keyword>
<feature type="transmembrane region" description="Helical" evidence="5">
    <location>
        <begin position="6"/>
        <end position="27"/>
    </location>
</feature>
<gene>
    <name evidence="6" type="ORF">ACFQPE_19635</name>
</gene>
<dbReference type="PANTHER" id="PTHR43701:SF2">
    <property type="entry name" value="MEMBRANE TRANSPORTER PROTEIN YJNA-RELATED"/>
    <property type="match status" value="1"/>
</dbReference>